<evidence type="ECO:0000256" key="2">
    <source>
        <dbReference type="ARBA" id="ARBA00012150"/>
    </source>
</evidence>
<evidence type="ECO:0000256" key="4">
    <source>
        <dbReference type="PROSITE-ProRule" id="PRU00520"/>
    </source>
</evidence>
<organism evidence="8 9">
    <name type="scientific">Dongia mobilis</name>
    <dbReference type="NCBI Taxonomy" id="578943"/>
    <lineage>
        <taxon>Bacteria</taxon>
        <taxon>Pseudomonadati</taxon>
        <taxon>Pseudomonadota</taxon>
        <taxon>Alphaproteobacteria</taxon>
        <taxon>Rhodospirillales</taxon>
        <taxon>Dongiaceae</taxon>
        <taxon>Dongia</taxon>
    </lineage>
</organism>
<evidence type="ECO:0000313" key="9">
    <source>
        <dbReference type="Proteomes" id="UP000295783"/>
    </source>
</evidence>
<evidence type="ECO:0000256" key="1">
    <source>
        <dbReference type="ARBA" id="ARBA00005614"/>
    </source>
</evidence>
<evidence type="ECO:0000256" key="5">
    <source>
        <dbReference type="RuleBase" id="RU000553"/>
    </source>
</evidence>
<feature type="domain" description="Acylphosphatase-like" evidence="7">
    <location>
        <begin position="5"/>
        <end position="91"/>
    </location>
</feature>
<dbReference type="InterPro" id="IPR036046">
    <property type="entry name" value="Acylphosphatase-like_dom_sf"/>
</dbReference>
<accession>A0A4R6WWQ5</accession>
<dbReference type="SUPFAM" id="SSF54975">
    <property type="entry name" value="Acylphosphatase/BLUF domain-like"/>
    <property type="match status" value="1"/>
</dbReference>
<keyword evidence="9" id="KW-1185">Reference proteome</keyword>
<name>A0A4R6WWQ5_9PROT</name>
<reference evidence="8 9" key="1">
    <citation type="submission" date="2019-03" db="EMBL/GenBank/DDBJ databases">
        <title>Genomic Encyclopedia of Type Strains, Phase III (KMG-III): the genomes of soil and plant-associated and newly described type strains.</title>
        <authorList>
            <person name="Whitman W."/>
        </authorList>
    </citation>
    <scope>NUCLEOTIDE SEQUENCE [LARGE SCALE GENOMIC DNA]</scope>
    <source>
        <strain evidence="8 9">CGMCC 1.7660</strain>
    </source>
</reference>
<dbReference type="GO" id="GO:0003998">
    <property type="term" value="F:acylphosphatase activity"/>
    <property type="evidence" value="ECO:0007669"/>
    <property type="project" value="UniProtKB-EC"/>
</dbReference>
<evidence type="ECO:0000313" key="8">
    <source>
        <dbReference type="EMBL" id="TDQ83813.1"/>
    </source>
</evidence>
<proteinExistence type="inferred from homology"/>
<feature type="active site" evidence="4">
    <location>
        <position position="38"/>
    </location>
</feature>
<dbReference type="PROSITE" id="PS51160">
    <property type="entry name" value="ACYLPHOSPHATASE_3"/>
    <property type="match status" value="1"/>
</dbReference>
<dbReference type="AlphaFoldDB" id="A0A4R6WWQ5"/>
<evidence type="ECO:0000259" key="7">
    <source>
        <dbReference type="PROSITE" id="PS51160"/>
    </source>
</evidence>
<dbReference type="RefSeq" id="WP_133611830.1">
    <property type="nucleotide sequence ID" value="NZ_SNYW01000006.1"/>
</dbReference>
<gene>
    <name evidence="8" type="ORF">A8950_0355</name>
</gene>
<evidence type="ECO:0000256" key="3">
    <source>
        <dbReference type="ARBA" id="ARBA00047645"/>
    </source>
</evidence>
<feature type="active site" evidence="4">
    <location>
        <position position="20"/>
    </location>
</feature>
<comment type="caution">
    <text evidence="8">The sequence shown here is derived from an EMBL/GenBank/DDBJ whole genome shotgun (WGS) entry which is preliminary data.</text>
</comment>
<dbReference type="PRINTS" id="PR00112">
    <property type="entry name" value="ACYLPHPHTASE"/>
</dbReference>
<dbReference type="InterPro" id="IPR017968">
    <property type="entry name" value="Acylphosphatase_CS"/>
</dbReference>
<dbReference type="Proteomes" id="UP000295783">
    <property type="component" value="Unassembled WGS sequence"/>
</dbReference>
<dbReference type="PANTHER" id="PTHR47268:SF4">
    <property type="entry name" value="ACYLPHOSPHATASE"/>
    <property type="match status" value="1"/>
</dbReference>
<protein>
    <recommendedName>
        <fullName evidence="2 4">Acylphosphatase</fullName>
        <ecNumber evidence="2 4">3.6.1.7</ecNumber>
    </recommendedName>
</protein>
<dbReference type="Gene3D" id="3.30.70.100">
    <property type="match status" value="1"/>
</dbReference>
<dbReference type="EMBL" id="SNYW01000006">
    <property type="protein sequence ID" value="TDQ83813.1"/>
    <property type="molecule type" value="Genomic_DNA"/>
</dbReference>
<comment type="similarity">
    <text evidence="1 6">Belongs to the acylphosphatase family.</text>
</comment>
<keyword evidence="4 5" id="KW-0378">Hydrolase</keyword>
<dbReference type="NCBIfam" id="NF010996">
    <property type="entry name" value="PRK14421.1"/>
    <property type="match status" value="1"/>
</dbReference>
<dbReference type="PANTHER" id="PTHR47268">
    <property type="entry name" value="ACYLPHOSPHATASE"/>
    <property type="match status" value="1"/>
</dbReference>
<dbReference type="OrthoDB" id="5295388at2"/>
<dbReference type="EC" id="3.6.1.7" evidence="2 4"/>
<evidence type="ECO:0000256" key="6">
    <source>
        <dbReference type="RuleBase" id="RU004168"/>
    </source>
</evidence>
<dbReference type="PROSITE" id="PS00151">
    <property type="entry name" value="ACYLPHOSPHATASE_2"/>
    <property type="match status" value="1"/>
</dbReference>
<dbReference type="InterPro" id="IPR001792">
    <property type="entry name" value="Acylphosphatase-like_dom"/>
</dbReference>
<dbReference type="Pfam" id="PF00708">
    <property type="entry name" value="Acylphosphatase"/>
    <property type="match status" value="1"/>
</dbReference>
<sequence length="93" mass="9997">MAGIARRCVISGKVQGVWFRAWTVQEATKLGLRGWVRNRADGSVEALLAGPAERVEAMIALCHEGPRAARVSSVTASDFSGEVPADFRQIDDA</sequence>
<dbReference type="PROSITE" id="PS00150">
    <property type="entry name" value="ACYLPHOSPHATASE_1"/>
    <property type="match status" value="1"/>
</dbReference>
<dbReference type="InterPro" id="IPR020456">
    <property type="entry name" value="Acylphosphatase"/>
</dbReference>
<comment type="catalytic activity">
    <reaction evidence="3 4 5">
        <text>an acyl phosphate + H2O = a carboxylate + phosphate + H(+)</text>
        <dbReference type="Rhea" id="RHEA:14965"/>
        <dbReference type="ChEBI" id="CHEBI:15377"/>
        <dbReference type="ChEBI" id="CHEBI:15378"/>
        <dbReference type="ChEBI" id="CHEBI:29067"/>
        <dbReference type="ChEBI" id="CHEBI:43474"/>
        <dbReference type="ChEBI" id="CHEBI:59918"/>
        <dbReference type="EC" id="3.6.1.7"/>
    </reaction>
</comment>